<feature type="compositionally biased region" description="Basic and acidic residues" evidence="2">
    <location>
        <begin position="1203"/>
        <end position="1213"/>
    </location>
</feature>
<evidence type="ECO:0000313" key="4">
    <source>
        <dbReference type="Proteomes" id="UP001153365"/>
    </source>
</evidence>
<feature type="compositionally biased region" description="Low complexity" evidence="2">
    <location>
        <begin position="1347"/>
        <end position="1362"/>
    </location>
</feature>
<feature type="compositionally biased region" description="Polar residues" evidence="2">
    <location>
        <begin position="615"/>
        <end position="627"/>
    </location>
</feature>
<feature type="region of interest" description="Disordered" evidence="2">
    <location>
        <begin position="663"/>
        <end position="697"/>
    </location>
</feature>
<organism evidence="3 4">
    <name type="scientific">Phakopsora pachyrhizi</name>
    <name type="common">Asian soybean rust disease fungus</name>
    <dbReference type="NCBI Taxonomy" id="170000"/>
    <lineage>
        <taxon>Eukaryota</taxon>
        <taxon>Fungi</taxon>
        <taxon>Dikarya</taxon>
        <taxon>Basidiomycota</taxon>
        <taxon>Pucciniomycotina</taxon>
        <taxon>Pucciniomycetes</taxon>
        <taxon>Pucciniales</taxon>
        <taxon>Phakopsoraceae</taxon>
        <taxon>Phakopsora</taxon>
    </lineage>
</organism>
<feature type="coiled-coil region" evidence="1">
    <location>
        <begin position="635"/>
        <end position="662"/>
    </location>
</feature>
<feature type="compositionally biased region" description="Polar residues" evidence="2">
    <location>
        <begin position="44"/>
        <end position="55"/>
    </location>
</feature>
<feature type="compositionally biased region" description="Pro residues" evidence="2">
    <location>
        <begin position="56"/>
        <end position="65"/>
    </location>
</feature>
<accession>A0AAV0BR80</accession>
<comment type="caution">
    <text evidence="3">The sequence shown here is derived from an EMBL/GenBank/DDBJ whole genome shotgun (WGS) entry which is preliminary data.</text>
</comment>
<name>A0AAV0BR80_PHAPC</name>
<feature type="compositionally biased region" description="Low complexity" evidence="2">
    <location>
        <begin position="1221"/>
        <end position="1237"/>
    </location>
</feature>
<feature type="compositionally biased region" description="Polar residues" evidence="2">
    <location>
        <begin position="986"/>
        <end position="998"/>
    </location>
</feature>
<reference evidence="3" key="1">
    <citation type="submission" date="2022-06" db="EMBL/GenBank/DDBJ databases">
        <authorList>
            <consortium name="SYNGENTA / RWTH Aachen University"/>
        </authorList>
    </citation>
    <scope>NUCLEOTIDE SEQUENCE</scope>
</reference>
<feature type="compositionally biased region" description="Polar residues" evidence="2">
    <location>
        <begin position="670"/>
        <end position="679"/>
    </location>
</feature>
<feature type="region of interest" description="Disordered" evidence="2">
    <location>
        <begin position="937"/>
        <end position="1001"/>
    </location>
</feature>
<feature type="region of interest" description="Disordered" evidence="2">
    <location>
        <begin position="1052"/>
        <end position="1076"/>
    </location>
</feature>
<dbReference type="PANTHER" id="PTHR12239">
    <property type="entry name" value="PROTEIN CBG20215-RELATED"/>
    <property type="match status" value="1"/>
</dbReference>
<sequence length="1749" mass="195149">MLDKFSQKHLKVKAKSWRPRPLGSPGGIGADRGQFISHEELFTPRQTNTSSSALQTPPPPKPSPLPETAQDLQAYASPPVGPESQGPSNEQLPTSDQPSMNVESNDFLPPSSSSHALSHNSARSHHTRQAQSIHGAPSNGTIRSRLSEGHQQRSLYNAQSGGSVHSRHSSTRKTPSIYSHLAEGFGPLHPGHSQQEENIYDNKIEPAEIETALTKISAGDESNKPQSQTTQDYNIDNTLNENSLQKTKRELEERERRLEEEEREIEEIKRRNEILRQQEAEMKFSVEALQKKNKEHEDTVKLREEEAQIAKLRMEALQRSLEEQRAMFEAKEQAVREAEEEERFQKVKEAQMAEEEQRIESFKQETKRLEDEAKLKYEAEMLEKKRQEEENRIRIEMEKAIFENEPQPQHQPNDKLLSQEAEIQESKENSANDKEDAKAAARALIHQREEALRASHFERRRKIDEIVATACPPAVRRLRTVSYAQIYSSPTLYSYSPPVSPPLSPFFVPEEVKRAAKVHQEFTEKQKRQKEAERLAAERQKRQMEELFEREKNRREEAAMLQREHKFQDSHQQIHGADTQNFSRGQVENQLSERLNQIPESNNQDSKSRADSISRSKSHGRSNSESQAAGELQRRALYEAALNKAEVQKRRLEEEFIQREREHLERIKNEQSTPSSSDRTASEGRKKSEFDQRQYEDSLAAKNRAAEIANSFMARQALTKSSRTPKPSMYSSTNQQHYSRPRRVSYSERPSSSFGSSSLPKFKPRLGTRSHVKVYNMNETLNFSYDIVKEIESSTIVHLEKSSALDYLSNDPAGKLQTFEGTCAALQALISIAEELKADAVIKLKLQAPVLVDRSRVNFSAKAVRVKPFTTQRSALGRTGTSHNKTRNILDNTSNPVLDYAASAPVKPMQTPSLSANSEPFAETTPVVDVQYSPPPITSHRSNSCHSAHLSEVETRQRGQEYGNSVSNLHLGDVCDDKKHSGPPSLYSNAQNSPSSGKMSCGNFAPASDAIGSSSFGSTAGNMPRPPKFTQPLTNFAMQANLTDDSEIRLISSPKSRSSSQSTLHLEKSSQASRTASMNIHGSYVEQSYNHRSTDPGLPGSQPKPSPRGSSPLTYLPSTNHEDNVKAKSLVRAPRQSSSVNMSPLSRSDSPVQKSNTIVNQALINNSIDELSSHITKTPIIPSLVITSPTRSPKKRVFSTPIDKVEMSSEKPPSKPLANDQSRSSSATSSSQEIQPSNTPKTNTIPALVDSGEPSSEDFTPQISGSLPIQLPLRGILTFRDLENDCNTSTSKDTEFHSSQSQVLPQDNPSFSPEPVLQSLRKKLINILGEGEPKEERRDSSDLQDQSVSRITSSRTVSSSTSPKKKTIKASPPPVLNLSHSSRASPTMMSIGSPGIVPVRDVSPPLTPKVPTLRERIVGTGEILEPVSQKSPKEIERSSASLNTQSVPQKKPARRESTSMSPKKKTNRPAPLPGSRSNHSSRTSSMISVGSSGIVPVRDLSLPLTPNISSLREERTDSGSATNSHHFEPSELGKAYSQPNRSTSKDESSFAQSISSWSRINSKSSTNEYRRIISGTEVPLPIPTPREIPLPIETPREVILPVPTPREVSLPESPIFGRMGLRSSRVGSRSSWGSEKFEDVWVGDYWESPGRGMEGLKSPIKPLKLNKETIFEEVQSRKSSGELKPLIEFDELNKKRVEKKHHDEIDENVSNFFIDRNGDVDEEEKKIEGMTSNKDCSTPIWKSLSDLII</sequence>
<evidence type="ECO:0000313" key="3">
    <source>
        <dbReference type="EMBL" id="CAH7689909.1"/>
    </source>
</evidence>
<feature type="compositionally biased region" description="Polar residues" evidence="2">
    <location>
        <begin position="152"/>
        <end position="163"/>
    </location>
</feature>
<feature type="compositionally biased region" description="Polar residues" evidence="2">
    <location>
        <begin position="1253"/>
        <end position="1266"/>
    </location>
</feature>
<feature type="compositionally biased region" description="Low complexity" evidence="2">
    <location>
        <begin position="1475"/>
        <end position="1490"/>
    </location>
</feature>
<feature type="compositionally biased region" description="Basic and acidic residues" evidence="2">
    <location>
        <begin position="520"/>
        <end position="569"/>
    </location>
</feature>
<dbReference type="PANTHER" id="PTHR12239:SF41">
    <property type="entry name" value="MEMBRANE ASSOCIATED PROTEIN, PUTATIVE-RELATED"/>
    <property type="match status" value="1"/>
</dbReference>
<feature type="region of interest" description="Disordered" evidence="2">
    <location>
        <begin position="1511"/>
        <end position="1557"/>
    </location>
</feature>
<keyword evidence="1" id="KW-0175">Coiled coil</keyword>
<evidence type="ECO:0000256" key="1">
    <source>
        <dbReference type="SAM" id="Coils"/>
    </source>
</evidence>
<feature type="compositionally biased region" description="Basic and acidic residues" evidence="2">
    <location>
        <begin position="1331"/>
        <end position="1341"/>
    </location>
</feature>
<protein>
    <submittedName>
        <fullName evidence="3">Expressed protein</fullName>
    </submittedName>
</protein>
<proteinExistence type="predicted"/>
<feature type="compositionally biased region" description="Polar residues" evidence="2">
    <location>
        <begin position="1288"/>
        <end position="1311"/>
    </location>
</feature>
<feature type="compositionally biased region" description="Polar residues" evidence="2">
    <location>
        <begin position="1378"/>
        <end position="1390"/>
    </location>
</feature>
<feature type="region of interest" description="Disordered" evidence="2">
    <location>
        <begin position="1190"/>
        <end position="1266"/>
    </location>
</feature>
<dbReference type="EMBL" id="CALTRL010006158">
    <property type="protein sequence ID" value="CAH7689909.1"/>
    <property type="molecule type" value="Genomic_DNA"/>
</dbReference>
<feature type="region of interest" description="Disordered" evidence="2">
    <location>
        <begin position="520"/>
        <end position="581"/>
    </location>
</feature>
<feature type="compositionally biased region" description="Basic residues" evidence="2">
    <location>
        <begin position="7"/>
        <end position="18"/>
    </location>
</feature>
<feature type="region of interest" description="Disordered" evidence="2">
    <location>
        <begin position="1088"/>
        <end position="1153"/>
    </location>
</feature>
<feature type="compositionally biased region" description="Basic and acidic residues" evidence="2">
    <location>
        <begin position="680"/>
        <end position="696"/>
    </location>
</feature>
<feature type="compositionally biased region" description="Low complexity" evidence="2">
    <location>
        <begin position="747"/>
        <end position="758"/>
    </location>
</feature>
<feature type="compositionally biased region" description="Basic and acidic residues" evidence="2">
    <location>
        <begin position="949"/>
        <end position="959"/>
    </location>
</feature>
<feature type="compositionally biased region" description="Polar residues" evidence="2">
    <location>
        <begin position="224"/>
        <end position="245"/>
    </location>
</feature>
<feature type="region of interest" description="Disordered" evidence="2">
    <location>
        <begin position="399"/>
        <end position="441"/>
    </location>
</feature>
<dbReference type="Proteomes" id="UP001153365">
    <property type="component" value="Unassembled WGS sequence"/>
</dbReference>
<feature type="compositionally biased region" description="Low complexity" evidence="2">
    <location>
        <begin position="111"/>
        <end position="121"/>
    </location>
</feature>
<feature type="region of interest" description="Disordered" evidence="2">
    <location>
        <begin position="1330"/>
        <end position="1490"/>
    </location>
</feature>
<keyword evidence="4" id="KW-1185">Reference proteome</keyword>
<feature type="compositionally biased region" description="Polar residues" evidence="2">
    <location>
        <begin position="85"/>
        <end position="104"/>
    </location>
</feature>
<feature type="compositionally biased region" description="Polar residues" evidence="2">
    <location>
        <begin position="570"/>
        <end position="581"/>
    </location>
</feature>
<gene>
    <name evidence="3" type="ORF">PPACK8108_LOCUS25093</name>
</gene>
<evidence type="ECO:0000256" key="2">
    <source>
        <dbReference type="SAM" id="MobiDB-lite"/>
    </source>
</evidence>
<feature type="compositionally biased region" description="Polar residues" evidence="2">
    <location>
        <begin position="1108"/>
        <end position="1119"/>
    </location>
</feature>
<feature type="compositionally biased region" description="Basic and acidic residues" evidence="2">
    <location>
        <begin position="424"/>
        <end position="439"/>
    </location>
</feature>
<feature type="compositionally biased region" description="Low complexity" evidence="2">
    <location>
        <begin position="1052"/>
        <end position="1062"/>
    </location>
</feature>
<feature type="compositionally biased region" description="Polar residues" evidence="2">
    <location>
        <begin position="1135"/>
        <end position="1153"/>
    </location>
</feature>
<feature type="compositionally biased region" description="Basic and acidic residues" evidence="2">
    <location>
        <begin position="247"/>
        <end position="257"/>
    </location>
</feature>
<feature type="compositionally biased region" description="Polar residues" evidence="2">
    <location>
        <begin position="1438"/>
        <end position="1448"/>
    </location>
</feature>
<feature type="region of interest" description="Disordered" evidence="2">
    <location>
        <begin position="1"/>
        <end position="257"/>
    </location>
</feature>
<feature type="region of interest" description="Disordered" evidence="2">
    <location>
        <begin position="716"/>
        <end position="760"/>
    </location>
</feature>
<dbReference type="InterPro" id="IPR052293">
    <property type="entry name" value="SRRP"/>
</dbReference>
<feature type="region of interest" description="Disordered" evidence="2">
    <location>
        <begin position="1288"/>
        <end position="1314"/>
    </location>
</feature>
<feature type="region of interest" description="Disordered" evidence="2">
    <location>
        <begin position="597"/>
        <end position="631"/>
    </location>
</feature>
<feature type="compositionally biased region" description="Polar residues" evidence="2">
    <location>
        <begin position="718"/>
        <end position="738"/>
    </location>
</feature>